<dbReference type="InterPro" id="IPR008176">
    <property type="entry name" value="Defensin_plant"/>
</dbReference>
<keyword evidence="1 3" id="KW-0732">Signal</keyword>
<feature type="chain" id="PRO_5018012391" description="Knottins-like domain-containing protein" evidence="3">
    <location>
        <begin position="29"/>
        <end position="103"/>
    </location>
</feature>
<name>A0A3L6TL65_PANMI</name>
<dbReference type="AlphaFoldDB" id="A0A3L6TL65"/>
<accession>A0A3L6TL65</accession>
<dbReference type="InterPro" id="IPR036574">
    <property type="entry name" value="Scorpion_toxin-like_sf"/>
</dbReference>
<dbReference type="CDD" id="cd00107">
    <property type="entry name" value="Knot1"/>
    <property type="match status" value="1"/>
</dbReference>
<comment type="caution">
    <text evidence="5">The sequence shown here is derived from an EMBL/GenBank/DDBJ whole genome shotgun (WGS) entry which is preliminary data.</text>
</comment>
<dbReference type="PANTHER" id="PTHR33147:SF106">
    <property type="entry name" value="DEFENSIN-LIKE PROTEIN 11"/>
    <property type="match status" value="1"/>
</dbReference>
<feature type="domain" description="Knottins-like" evidence="4">
    <location>
        <begin position="30"/>
        <end position="77"/>
    </location>
</feature>
<dbReference type="PANTHER" id="PTHR33147">
    <property type="entry name" value="DEFENSIN-LIKE PROTEIN 1"/>
    <property type="match status" value="1"/>
</dbReference>
<gene>
    <name evidence="5" type="ORF">C2845_PM01G20130</name>
</gene>
<dbReference type="OrthoDB" id="679888at2759"/>
<dbReference type="SMART" id="SM00505">
    <property type="entry name" value="Knot1"/>
    <property type="match status" value="1"/>
</dbReference>
<dbReference type="Gene3D" id="3.30.30.10">
    <property type="entry name" value="Knottin, scorpion toxin-like"/>
    <property type="match status" value="1"/>
</dbReference>
<dbReference type="EMBL" id="PQIB02000001">
    <property type="protein sequence ID" value="RLN40261.1"/>
    <property type="molecule type" value="Genomic_DNA"/>
</dbReference>
<evidence type="ECO:0000259" key="4">
    <source>
        <dbReference type="SMART" id="SM00505"/>
    </source>
</evidence>
<sequence length="103" mass="10649">MEASQRKLSAAAVILLLIMAAEMGPVEAGECLSQSMTFKGPCLNSNRCNHKCLVESKAYSGGKCRGINLICWCITPCAVAPALAPEASPARRAGLGGVGALLE</sequence>
<evidence type="ECO:0000256" key="2">
    <source>
        <dbReference type="ARBA" id="ARBA00023157"/>
    </source>
</evidence>
<dbReference type="Pfam" id="PF00304">
    <property type="entry name" value="Gamma-thionin"/>
    <property type="match status" value="1"/>
</dbReference>
<protein>
    <recommendedName>
        <fullName evidence="4">Knottins-like domain-containing protein</fullName>
    </recommendedName>
</protein>
<dbReference type="STRING" id="4540.A0A3L6TL65"/>
<feature type="signal peptide" evidence="3">
    <location>
        <begin position="1"/>
        <end position="28"/>
    </location>
</feature>
<dbReference type="SUPFAM" id="SSF57095">
    <property type="entry name" value="Scorpion toxin-like"/>
    <property type="match status" value="1"/>
</dbReference>
<organism evidence="5 6">
    <name type="scientific">Panicum miliaceum</name>
    <name type="common">Proso millet</name>
    <name type="synonym">Broomcorn millet</name>
    <dbReference type="NCBI Taxonomy" id="4540"/>
    <lineage>
        <taxon>Eukaryota</taxon>
        <taxon>Viridiplantae</taxon>
        <taxon>Streptophyta</taxon>
        <taxon>Embryophyta</taxon>
        <taxon>Tracheophyta</taxon>
        <taxon>Spermatophyta</taxon>
        <taxon>Magnoliopsida</taxon>
        <taxon>Liliopsida</taxon>
        <taxon>Poales</taxon>
        <taxon>Poaceae</taxon>
        <taxon>PACMAD clade</taxon>
        <taxon>Panicoideae</taxon>
        <taxon>Panicodae</taxon>
        <taxon>Paniceae</taxon>
        <taxon>Panicinae</taxon>
        <taxon>Panicum</taxon>
        <taxon>Panicum sect. Panicum</taxon>
    </lineage>
</organism>
<reference evidence="6" key="1">
    <citation type="journal article" date="2019" name="Nat. Commun.">
        <title>The genome of broomcorn millet.</title>
        <authorList>
            <person name="Zou C."/>
            <person name="Miki D."/>
            <person name="Li D."/>
            <person name="Tang Q."/>
            <person name="Xiao L."/>
            <person name="Rajput S."/>
            <person name="Deng P."/>
            <person name="Jia W."/>
            <person name="Huang R."/>
            <person name="Zhang M."/>
            <person name="Sun Y."/>
            <person name="Hu J."/>
            <person name="Fu X."/>
            <person name="Schnable P.S."/>
            <person name="Li F."/>
            <person name="Zhang H."/>
            <person name="Feng B."/>
            <person name="Zhu X."/>
            <person name="Liu R."/>
            <person name="Schnable J.C."/>
            <person name="Zhu J.-K."/>
            <person name="Zhang H."/>
        </authorList>
    </citation>
    <scope>NUCLEOTIDE SEQUENCE [LARGE SCALE GENOMIC DNA]</scope>
</reference>
<evidence type="ECO:0000256" key="1">
    <source>
        <dbReference type="ARBA" id="ARBA00022729"/>
    </source>
</evidence>
<keyword evidence="2" id="KW-1015">Disulfide bond</keyword>
<keyword evidence="6" id="KW-1185">Reference proteome</keyword>
<evidence type="ECO:0000256" key="3">
    <source>
        <dbReference type="SAM" id="SignalP"/>
    </source>
</evidence>
<evidence type="ECO:0000313" key="5">
    <source>
        <dbReference type="EMBL" id="RLN40261.1"/>
    </source>
</evidence>
<dbReference type="GO" id="GO:0006952">
    <property type="term" value="P:defense response"/>
    <property type="evidence" value="ECO:0007669"/>
    <property type="project" value="InterPro"/>
</dbReference>
<proteinExistence type="predicted"/>
<evidence type="ECO:0000313" key="6">
    <source>
        <dbReference type="Proteomes" id="UP000275267"/>
    </source>
</evidence>
<dbReference type="PROSITE" id="PS00940">
    <property type="entry name" value="GAMMA_THIONIN"/>
    <property type="match status" value="1"/>
</dbReference>
<dbReference type="InterPro" id="IPR003614">
    <property type="entry name" value="Knottins"/>
</dbReference>
<dbReference type="Proteomes" id="UP000275267">
    <property type="component" value="Unassembled WGS sequence"/>
</dbReference>